<proteinExistence type="predicted"/>
<organism evidence="2 3">
    <name type="scientific">Strongylus vulgaris</name>
    <name type="common">Blood worm</name>
    <dbReference type="NCBI Taxonomy" id="40348"/>
    <lineage>
        <taxon>Eukaryota</taxon>
        <taxon>Metazoa</taxon>
        <taxon>Ecdysozoa</taxon>
        <taxon>Nematoda</taxon>
        <taxon>Chromadorea</taxon>
        <taxon>Rhabditida</taxon>
        <taxon>Rhabditina</taxon>
        <taxon>Rhabditomorpha</taxon>
        <taxon>Strongyloidea</taxon>
        <taxon>Strongylidae</taxon>
        <taxon>Strongylus</taxon>
    </lineage>
</organism>
<reference evidence="2 3" key="1">
    <citation type="submission" date="2018-11" db="EMBL/GenBank/DDBJ databases">
        <authorList>
            <consortium name="Pathogen Informatics"/>
        </authorList>
    </citation>
    <scope>NUCLEOTIDE SEQUENCE [LARGE SCALE GENOMIC DNA]</scope>
</reference>
<accession>A0A3P7IIY0</accession>
<protein>
    <submittedName>
        <fullName evidence="2">Uncharacterized protein</fullName>
    </submittedName>
</protein>
<dbReference type="EMBL" id="UYYB01006797">
    <property type="protein sequence ID" value="VDM67863.1"/>
    <property type="molecule type" value="Genomic_DNA"/>
</dbReference>
<evidence type="ECO:0000313" key="2">
    <source>
        <dbReference type="EMBL" id="VDM67863.1"/>
    </source>
</evidence>
<dbReference type="AlphaFoldDB" id="A0A3P7IIY0"/>
<feature type="compositionally biased region" description="Polar residues" evidence="1">
    <location>
        <begin position="18"/>
        <end position="35"/>
    </location>
</feature>
<dbReference type="Proteomes" id="UP000270094">
    <property type="component" value="Unassembled WGS sequence"/>
</dbReference>
<dbReference type="OrthoDB" id="5854880at2759"/>
<evidence type="ECO:0000313" key="3">
    <source>
        <dbReference type="Proteomes" id="UP000270094"/>
    </source>
</evidence>
<keyword evidence="3" id="KW-1185">Reference proteome</keyword>
<name>A0A3P7IIY0_STRVU</name>
<feature type="region of interest" description="Disordered" evidence="1">
    <location>
        <begin position="1"/>
        <end position="35"/>
    </location>
</feature>
<sequence>MSFGPKGHVNDSPWRLSHSASATPGQSSTPRPSQSCRAHYLAANKVKKDGRQLRDGILINHGGKVPSRNVEGAGCIVHPSIIHLVDSHEILSPRLAILRLRPLHQKALLPSTAILQQQQLITRNLMHSMRIWRR</sequence>
<evidence type="ECO:0000256" key="1">
    <source>
        <dbReference type="SAM" id="MobiDB-lite"/>
    </source>
</evidence>
<gene>
    <name evidence="2" type="ORF">SVUK_LOCUS2861</name>
</gene>